<evidence type="ECO:0000256" key="12">
    <source>
        <dbReference type="ARBA" id="ARBA00031323"/>
    </source>
</evidence>
<evidence type="ECO:0000256" key="10">
    <source>
        <dbReference type="ARBA" id="ARBA00022801"/>
    </source>
</evidence>
<comment type="subcellular location">
    <subcellularLocation>
        <location evidence="1">Cytoplasm</location>
    </subcellularLocation>
</comment>
<feature type="domain" description="Nudix hydrolase" evidence="15">
    <location>
        <begin position="203"/>
        <end position="334"/>
    </location>
</feature>
<proteinExistence type="inferred from homology"/>
<protein>
    <recommendedName>
        <fullName evidence="5">Protein-L-isoaspartate O-methyltransferase</fullName>
        <ecNumber evidence="4">2.1.1.77</ecNumber>
    </recommendedName>
    <alternativeName>
        <fullName evidence="13">L-isoaspartyl protein carboxyl methyltransferase</fullName>
    </alternativeName>
    <alternativeName>
        <fullName evidence="11">Protein L-isoaspartyl methyltransferase</fullName>
    </alternativeName>
    <alternativeName>
        <fullName evidence="12">Protein-beta-aspartate methyltransferase</fullName>
    </alternativeName>
</protein>
<dbReference type="InterPro" id="IPR029063">
    <property type="entry name" value="SAM-dependent_MTases_sf"/>
</dbReference>
<dbReference type="PROSITE" id="PS51462">
    <property type="entry name" value="NUDIX"/>
    <property type="match status" value="1"/>
</dbReference>
<gene>
    <name evidence="16" type="primary">fxlM</name>
    <name evidence="16" type="ORF">F5983_33730</name>
</gene>
<dbReference type="PRINTS" id="PR00502">
    <property type="entry name" value="NUDIXFAMILY"/>
</dbReference>
<dbReference type="InterPro" id="IPR020084">
    <property type="entry name" value="NUDIX_hydrolase_CS"/>
</dbReference>
<keyword evidence="8 16" id="KW-0808">Transferase</keyword>
<dbReference type="PANTHER" id="PTHR11579">
    <property type="entry name" value="PROTEIN-L-ISOASPARTATE O-METHYLTRANSFERASE"/>
    <property type="match status" value="1"/>
</dbReference>
<keyword evidence="7 16" id="KW-0489">Methyltransferase</keyword>
<dbReference type="Proteomes" id="UP000326907">
    <property type="component" value="Unassembled WGS sequence"/>
</dbReference>
<dbReference type="AlphaFoldDB" id="A0A5N5EQ53"/>
<name>A0A5N5EQ53_9ACTN</name>
<organism evidence="16 17">
    <name type="scientific">Streptomyces arboris</name>
    <dbReference type="NCBI Taxonomy" id="2600619"/>
    <lineage>
        <taxon>Bacteria</taxon>
        <taxon>Bacillati</taxon>
        <taxon>Actinomycetota</taxon>
        <taxon>Actinomycetes</taxon>
        <taxon>Kitasatosporales</taxon>
        <taxon>Streptomycetaceae</taxon>
        <taxon>Streptomyces</taxon>
    </lineage>
</organism>
<sequence>MGYVQRERWQDHYAQGQGFRLLSDSERALLAEHALAPQGGGRALEVGCGLGELAVYLAGAGYRVDAVDFTGSALDRAREQHAGVEGVRWLHLDIERDDPSVLDEDGYDLITLRLVLPFARDRTRLMRLLGELLRPGGRIVVITPTVAETPAERRNIALDEDEISLLLQGWEESHRLSADGCAVLILRHPNPSVTTAVEKGPPTGHALTGVLAVVTDDAGRVLLGRTTRGMWELPGGKTEGPESFEAAAVRELAEETGLIAHEANARVLTFLVDDSHGVPRLTAVVRITAHSGTPTVLEPHLFARWEHHELSHLARIGKIFAPAGQALNAVWPGVLPGLPTVHAYPNAVDHPPVPGEPAQAVRLRHAMAEAVIAGGWAPSAPVQEALRSVPRHRFAPEQDLSTAYDDNLAVVTRRDEEGAATSSVSAAWLQADMIEKLRLAPGMRVLEVGSSGYNAALLAHIVGPAGQVVTVDLDPYVVERTRRFTAETGTRGVLALQGEGARGAPEHQPAGGFDAIMVTHECWDVAPAWREQLAEGGRLVLPLNIHGYTRAIVFERQGEVLRSKGWTYCGFVRDLGSQAHTAQVLDLANGQLQIRCEDGGPLDTDGLETAVAGVRHEEATGVTVGGNESFETLQLYLATRQKGFCRLTLDPSKDTGLAQIPRGNPAAAVVAEGALAYLTHVPVTDSDDPDQRRHEFVVHAFGDQGPTLAQQFAQAVRDWDRTVRDRGYPELFVHPATATATASTDGLADEAVLTKRSSRLVFTWDDKAAPRPGSAPTGQPTGQDLLVAIPPAGTGGPA</sequence>
<dbReference type="Pfam" id="PF00293">
    <property type="entry name" value="NUDIX"/>
    <property type="match status" value="1"/>
</dbReference>
<dbReference type="InterPro" id="IPR000086">
    <property type="entry name" value="NUDIX_hydrolase_dom"/>
</dbReference>
<dbReference type="Pfam" id="PF08242">
    <property type="entry name" value="Methyltransf_12"/>
    <property type="match status" value="1"/>
</dbReference>
<dbReference type="CDD" id="cd02440">
    <property type="entry name" value="AdoMet_MTases"/>
    <property type="match status" value="2"/>
</dbReference>
<comment type="similarity">
    <text evidence="3">Belongs to the Nudix hydrolase family.</text>
</comment>
<accession>A0A5N5EQ53</accession>
<reference evidence="16 17" key="1">
    <citation type="submission" date="2019-09" db="EMBL/GenBank/DDBJ databases">
        <authorList>
            <person name="Liu P."/>
        </authorList>
    </citation>
    <scope>NUCLEOTIDE SEQUENCE [LARGE SCALE GENOMIC DNA]</scope>
    <source>
        <strain evidence="16 17">TRM68085</strain>
    </source>
</reference>
<comment type="caution">
    <text evidence="16">The sequence shown here is derived from an EMBL/GenBank/DDBJ whole genome shotgun (WGS) entry which is preliminary data.</text>
</comment>
<keyword evidence="10" id="KW-0378">Hydrolase</keyword>
<dbReference type="CDD" id="cd04678">
    <property type="entry name" value="NUDIX_MTH2_Nudt15"/>
    <property type="match status" value="1"/>
</dbReference>
<evidence type="ECO:0000256" key="3">
    <source>
        <dbReference type="ARBA" id="ARBA00005582"/>
    </source>
</evidence>
<dbReference type="Gene3D" id="3.90.79.10">
    <property type="entry name" value="Nucleoside Triphosphate Pyrophosphohydrolase"/>
    <property type="match status" value="1"/>
</dbReference>
<dbReference type="EC" id="2.1.1.77" evidence="4"/>
<dbReference type="NCBIfam" id="TIGR04364">
    <property type="entry name" value="methyltran_FxLD"/>
    <property type="match status" value="1"/>
</dbReference>
<evidence type="ECO:0000256" key="14">
    <source>
        <dbReference type="SAM" id="MobiDB-lite"/>
    </source>
</evidence>
<keyword evidence="6" id="KW-0963">Cytoplasm</keyword>
<evidence type="ECO:0000256" key="4">
    <source>
        <dbReference type="ARBA" id="ARBA00011890"/>
    </source>
</evidence>
<evidence type="ECO:0000256" key="9">
    <source>
        <dbReference type="ARBA" id="ARBA00022691"/>
    </source>
</evidence>
<dbReference type="GO" id="GO:0016787">
    <property type="term" value="F:hydrolase activity"/>
    <property type="evidence" value="ECO:0007669"/>
    <property type="project" value="UniProtKB-KW"/>
</dbReference>
<evidence type="ECO:0000313" key="16">
    <source>
        <dbReference type="EMBL" id="KAB2588194.1"/>
    </source>
</evidence>
<dbReference type="Gene3D" id="3.40.50.150">
    <property type="entry name" value="Vaccinia Virus protein VP39"/>
    <property type="match status" value="2"/>
</dbReference>
<evidence type="ECO:0000256" key="8">
    <source>
        <dbReference type="ARBA" id="ARBA00022679"/>
    </source>
</evidence>
<dbReference type="GO" id="GO:0005737">
    <property type="term" value="C:cytoplasm"/>
    <property type="evidence" value="ECO:0007669"/>
    <property type="project" value="UniProtKB-SubCell"/>
</dbReference>
<dbReference type="SUPFAM" id="SSF53335">
    <property type="entry name" value="S-adenosyl-L-methionine-dependent methyltransferases"/>
    <property type="match status" value="2"/>
</dbReference>
<evidence type="ECO:0000256" key="2">
    <source>
        <dbReference type="ARBA" id="ARBA00005369"/>
    </source>
</evidence>
<dbReference type="InterPro" id="IPR015797">
    <property type="entry name" value="NUDIX_hydrolase-like_dom_sf"/>
</dbReference>
<keyword evidence="17" id="KW-1185">Reference proteome</keyword>
<evidence type="ECO:0000313" key="17">
    <source>
        <dbReference type="Proteomes" id="UP000326907"/>
    </source>
</evidence>
<dbReference type="RefSeq" id="WP_151513640.1">
    <property type="nucleotide sequence ID" value="NZ_VYUA01000056.1"/>
</dbReference>
<dbReference type="GO" id="GO:0004719">
    <property type="term" value="F:protein-L-isoaspartate (D-aspartate) O-methyltransferase activity"/>
    <property type="evidence" value="ECO:0007669"/>
    <property type="project" value="UniProtKB-EC"/>
</dbReference>
<evidence type="ECO:0000256" key="7">
    <source>
        <dbReference type="ARBA" id="ARBA00022603"/>
    </source>
</evidence>
<dbReference type="SUPFAM" id="SSF55811">
    <property type="entry name" value="Nudix"/>
    <property type="match status" value="1"/>
</dbReference>
<feature type="region of interest" description="Disordered" evidence="14">
    <location>
        <begin position="766"/>
        <end position="798"/>
    </location>
</feature>
<dbReference type="InterPro" id="IPR000682">
    <property type="entry name" value="PCMT"/>
</dbReference>
<evidence type="ECO:0000256" key="11">
    <source>
        <dbReference type="ARBA" id="ARBA00030757"/>
    </source>
</evidence>
<evidence type="ECO:0000259" key="15">
    <source>
        <dbReference type="PROSITE" id="PS51462"/>
    </source>
</evidence>
<dbReference type="GO" id="GO:0032259">
    <property type="term" value="P:methylation"/>
    <property type="evidence" value="ECO:0007669"/>
    <property type="project" value="UniProtKB-KW"/>
</dbReference>
<evidence type="ECO:0000256" key="1">
    <source>
        <dbReference type="ARBA" id="ARBA00004496"/>
    </source>
</evidence>
<dbReference type="InterPro" id="IPR020476">
    <property type="entry name" value="Nudix_hydrolase"/>
</dbReference>
<dbReference type="Pfam" id="PF01135">
    <property type="entry name" value="PCMT"/>
    <property type="match status" value="1"/>
</dbReference>
<comment type="similarity">
    <text evidence="2">Belongs to the methyltransferase superfamily. L-isoaspartyl/D-aspartyl protein methyltransferase family.</text>
</comment>
<dbReference type="PANTHER" id="PTHR11579:SF0">
    <property type="entry name" value="PROTEIN-L-ISOASPARTATE(D-ASPARTATE) O-METHYLTRANSFERASE"/>
    <property type="match status" value="1"/>
</dbReference>
<evidence type="ECO:0000256" key="5">
    <source>
        <dbReference type="ARBA" id="ARBA00013346"/>
    </source>
</evidence>
<evidence type="ECO:0000256" key="13">
    <source>
        <dbReference type="ARBA" id="ARBA00031350"/>
    </source>
</evidence>
<dbReference type="InterPro" id="IPR027573">
    <property type="entry name" value="Methyltran_FxLD"/>
</dbReference>
<dbReference type="EMBL" id="VYUA01000056">
    <property type="protein sequence ID" value="KAB2588194.1"/>
    <property type="molecule type" value="Genomic_DNA"/>
</dbReference>
<evidence type="ECO:0000256" key="6">
    <source>
        <dbReference type="ARBA" id="ARBA00022490"/>
    </source>
</evidence>
<keyword evidence="9" id="KW-0949">S-adenosyl-L-methionine</keyword>
<dbReference type="PROSITE" id="PS00893">
    <property type="entry name" value="NUDIX_BOX"/>
    <property type="match status" value="1"/>
</dbReference>
<dbReference type="InterPro" id="IPR013217">
    <property type="entry name" value="Methyltransf_12"/>
</dbReference>